<dbReference type="CDD" id="cd15541">
    <property type="entry name" value="PHD_TIF1_like"/>
    <property type="match status" value="1"/>
</dbReference>
<reference evidence="34" key="1">
    <citation type="submission" date="2020-07" db="EMBL/GenBank/DDBJ databases">
        <title>Clarias magur genome sequencing, assembly and annotation.</title>
        <authorList>
            <person name="Kushwaha B."/>
            <person name="Kumar R."/>
            <person name="Das P."/>
            <person name="Joshi C.G."/>
            <person name="Kumar D."/>
            <person name="Nagpure N.S."/>
            <person name="Pandey M."/>
            <person name="Agarwal S."/>
            <person name="Srivastava S."/>
            <person name="Singh M."/>
            <person name="Sahoo L."/>
            <person name="Jayasankar P."/>
            <person name="Meher P.K."/>
            <person name="Koringa P.G."/>
            <person name="Iquebal M.A."/>
            <person name="Das S.P."/>
            <person name="Bit A."/>
            <person name="Patnaik S."/>
            <person name="Patel N."/>
            <person name="Shah T.M."/>
            <person name="Hinsu A."/>
            <person name="Jena J.K."/>
        </authorList>
    </citation>
    <scope>NUCLEOTIDE SEQUENCE</scope>
    <source>
        <strain evidence="34">CIFAMagur01</strain>
        <tissue evidence="34">Testis</tissue>
    </source>
</reference>
<feature type="transmembrane region" description="Helical" evidence="27">
    <location>
        <begin position="1296"/>
        <end position="1316"/>
    </location>
</feature>
<dbReference type="PANTHER" id="PTHR45915">
    <property type="entry name" value="TRANSCRIPTION INTERMEDIARY FACTOR"/>
    <property type="match status" value="1"/>
</dbReference>
<evidence type="ECO:0000256" key="14">
    <source>
        <dbReference type="ARBA" id="ARBA00022989"/>
    </source>
</evidence>
<sequence>MADNKGQGDTESSASMEAEPPTTLNGDDAGEHSEKTNSADAASKDGDDGQCRETAPETPTPSAESCEPAAATAATDGGGGGEAVEGEGGGGGGDAEGGGGGETSASSSSNVNPSPDANSNAESTEPAVDATATAAVASMPSPAPGAETAAGAAATPTPAAAAPAAVPLNLLDTCAVCKQSLQGRDCEPKLLPCLHSFCLKCIPQLERQVSLGVSGPHGQDTHVVNVMRCSVCYQDYKPIDMVDNYFVKDSTEASSTAAEKSTQVCTSCEDNASAVGFCVECGEWLCKTCIEAHQRVKFTKDHTIRKKEEVTQESVTTSGQRTVFCPVHKQEALKLFCETCDKLTCRDCQLLEHKEHRYQFLEEAFENQKGIIETFMAKLHDKRNYVQYSAAQVQNRLKEASETHKKVEHEIKIAVFTLINEINKKGKSLLQQLESVTKERTMKLLNQQRDINSLAQQILHVLRFTHWAIGNGSSTALLYSKRLITFQLRFLLKARVDPVPHANGAVRFFCDPTFWAKNVVNLGNLVIEKVPPPAPHPPNMMVGQQISPGHNTAGKHPGQINLAQLRLQHMQQAAFQQKQQQQQQQQQQQLQQQQMQQQMRIASQMAQHPRQAGPPQMMQQQPPRLISMQSLQREGVNGGPHMYPPPPHLRMANSQNRMPVAQPRLNGQPYPMMQPQLQRQHSNPGHAGPFPVASLHNVSANNPTSPTSASMASVHGHRGPTSPVVGPIELIPSVTNPENLPCLPDIPPIQLEDAGSSTLDSILSRVMSASIHPPTLAPNNNLNSSPGPSTHSPGSSGLSSSLTPARPSSSSSTGSRGSRGSAGSSGPGNAAAEQVKVKQEPGAEEECGFSGTNVKSERGKDGRRSACMMSGPEDSSTPPLPVLGSVSTGSVQDMLRTLGENVKIEQQSENQLPSCSSTQKPSSQSGTHFTNGTQTTPLSHRSPRGSISGSQSNANNQSSTEGKEDDPNEDWCAVCQNGGELLCCDRCPKVFHITCHIPILRSSPSGDWMCTFCRSLTNPEIEYNCDDDPPGKKDKSEQGLSPEDQRRCERLLLHIFCHELSVEFQEPVPSTVPNYYKIIKHPMDLNLVKRKLQLKHPQHYQSPKEFVYDVRLVFSNCAKYNEADSEVAEAGKAVSMYFEEKLALLFPDQSFPVEPEKRSRDEGSAATATGTGTTTTAEEAEEDSDDEFVQPKRKRLTHAGLDGIPSTCSCPAYYEDMSDGQGVLLKWTSPSNDEGNFSSLCPNGSEWVWDALGECTQDARDMSSVVLGLLSIGCFLVSSFPQYYSSCKKGNMDSALSIWFLLLWLSGDSCNLAGSFLADQLPLQKYTAVYYVLADLLMISMYTYYKMRNRWSSSDGRAVLYAVGVLCTLGVFSSPLQFPNSLTHAHTSSGFTSRTLLAVDEPDTSSVRPFGTKEIIGFTFGSVSSMLYLCSRLPQIYTNLRRKSTEGVSFFLFALVILGNLTYGASVLVKNPDQRQGEISYIVHHLPWLVGSLGTLFLDLVTWTSPCVKLVNSAVEMREWMDPEMGMMTGGYLSGADVYGIAEPQYYDVLMDPLGYSYQDLDLQTFPYSQQHYNQANVQVSAYGPPSSQPCNPAYPYSPQCPETPCPADVELHGQARTSMGMTQGMKRPRLGPGARVKGQDELCVVCGDKASGYHYNALTCEGCKGFFRRSVTKKAVYRCKSGGSCEMDMYMRRKCQDCRLRKCRAVGMLAECLLTEVQCQSKRLRKGAKHRSDALSVLTAEDEESSESRNVSSTSRIPAPARVPSGLSREQKCVLNRIVEAYRRYKAQDGASFRVSQLSGLQDGADRLTDLTPLEIERLLQFSKTIPGFELLDNADQSLLLSTSSVEVMFLLLAQQFAENPALFGSSLYPGSASDSSHSWMKTSQSKASGHEMLINS</sequence>
<keyword evidence="17 24" id="KW-0103">Bromodomain</keyword>
<dbReference type="PROSITE" id="PS51030">
    <property type="entry name" value="NUCLEAR_REC_DBD_2"/>
    <property type="match status" value="1"/>
</dbReference>
<keyword evidence="16 25" id="KW-0175">Coiled coil</keyword>
<dbReference type="FunFam" id="1.20.1280.290:FF:000038">
    <property type="entry name" value="PQ loop repeat containing 2"/>
    <property type="match status" value="1"/>
</dbReference>
<dbReference type="EC" id="2.3.2.27" evidence="5"/>
<evidence type="ECO:0000259" key="31">
    <source>
        <dbReference type="PROSITE" id="PS50119"/>
    </source>
</evidence>
<dbReference type="GO" id="GO:0043565">
    <property type="term" value="F:sequence-specific DNA binding"/>
    <property type="evidence" value="ECO:0007669"/>
    <property type="project" value="InterPro"/>
</dbReference>
<comment type="pathway">
    <text evidence="4">Protein modification; protein ubiquitination.</text>
</comment>
<dbReference type="InterPro" id="IPR011011">
    <property type="entry name" value="Znf_FYVE_PHD"/>
</dbReference>
<evidence type="ECO:0000256" key="7">
    <source>
        <dbReference type="ARBA" id="ARBA00022679"/>
    </source>
</evidence>
<feature type="region of interest" description="Disordered" evidence="26">
    <location>
        <begin position="598"/>
        <end position="620"/>
    </location>
</feature>
<evidence type="ECO:0000256" key="17">
    <source>
        <dbReference type="ARBA" id="ARBA00023117"/>
    </source>
</evidence>
<evidence type="ECO:0000259" key="30">
    <source>
        <dbReference type="PROSITE" id="PS50089"/>
    </source>
</evidence>
<feature type="compositionally biased region" description="Basic and acidic residues" evidence="26">
    <location>
        <begin position="1154"/>
        <end position="1163"/>
    </location>
</feature>
<evidence type="ECO:0000256" key="16">
    <source>
        <dbReference type="ARBA" id="ARBA00023054"/>
    </source>
</evidence>
<feature type="domain" description="B box-type" evidence="31">
    <location>
        <begin position="260"/>
        <end position="307"/>
    </location>
</feature>
<keyword evidence="21" id="KW-0675">Receptor</keyword>
<dbReference type="InterPro" id="IPR003649">
    <property type="entry name" value="Bbox_C"/>
</dbReference>
<feature type="region of interest" description="Disordered" evidence="26">
    <location>
        <begin position="676"/>
        <end position="730"/>
    </location>
</feature>
<feature type="region of interest" description="Disordered" evidence="26">
    <location>
        <begin position="1"/>
        <end position="131"/>
    </location>
</feature>
<dbReference type="GO" id="GO:0000785">
    <property type="term" value="C:chromatin"/>
    <property type="evidence" value="ECO:0007669"/>
    <property type="project" value="TreeGrafter"/>
</dbReference>
<evidence type="ECO:0000256" key="6">
    <source>
        <dbReference type="ARBA" id="ARBA00022491"/>
    </source>
</evidence>
<comment type="catalytic activity">
    <reaction evidence="1">
        <text>S-ubiquitinyl-[E2 ubiquitin-conjugating enzyme]-L-cysteine + [acceptor protein]-L-lysine = [E2 ubiquitin-conjugating enzyme]-L-cysteine + N(6)-ubiquitinyl-[acceptor protein]-L-lysine.</text>
        <dbReference type="EC" id="2.3.2.27"/>
    </reaction>
</comment>
<evidence type="ECO:0000256" key="24">
    <source>
        <dbReference type="PROSITE-ProRule" id="PRU00035"/>
    </source>
</evidence>
<comment type="subcellular location">
    <subcellularLocation>
        <location evidence="3">Membrane</location>
        <topology evidence="3">Multi-pass membrane protein</topology>
    </subcellularLocation>
    <subcellularLocation>
        <location evidence="2">Nucleus</location>
    </subcellularLocation>
</comment>
<dbReference type="InterPro" id="IPR013088">
    <property type="entry name" value="Znf_NHR/GATA"/>
</dbReference>
<dbReference type="SMART" id="SM00184">
    <property type="entry name" value="RING"/>
    <property type="match status" value="2"/>
</dbReference>
<evidence type="ECO:0000256" key="3">
    <source>
        <dbReference type="ARBA" id="ARBA00004141"/>
    </source>
</evidence>
<dbReference type="Gene3D" id="3.30.40.10">
    <property type="entry name" value="Zinc/RING finger domain, C3HC4 (zinc finger)"/>
    <property type="match status" value="2"/>
</dbReference>
<feature type="transmembrane region" description="Helical" evidence="27">
    <location>
        <begin position="1448"/>
        <end position="1469"/>
    </location>
</feature>
<feature type="domain" description="B box-type" evidence="31">
    <location>
        <begin position="320"/>
        <end position="361"/>
    </location>
</feature>
<evidence type="ECO:0000259" key="29">
    <source>
        <dbReference type="PROSITE" id="PS50016"/>
    </source>
</evidence>
<keyword evidence="18" id="KW-0238">DNA-binding</keyword>
<dbReference type="Pfam" id="PF04193">
    <property type="entry name" value="PQ-loop"/>
    <property type="match status" value="2"/>
</dbReference>
<dbReference type="PROSITE" id="PS50014">
    <property type="entry name" value="BROMODOMAIN_2"/>
    <property type="match status" value="1"/>
</dbReference>
<gene>
    <name evidence="34" type="primary">trim33</name>
    <name evidence="34" type="ORF">DAT39_004730</name>
</gene>
<evidence type="ECO:0000313" key="35">
    <source>
        <dbReference type="Proteomes" id="UP000727407"/>
    </source>
</evidence>
<feature type="non-terminal residue" evidence="34">
    <location>
        <position position="1898"/>
    </location>
</feature>
<feature type="compositionally biased region" description="Gly residues" evidence="26">
    <location>
        <begin position="76"/>
        <end position="102"/>
    </location>
</feature>
<keyword evidence="12" id="KW-0833">Ubl conjugation pathway</keyword>
<name>A0A8J4XE99_CLAMG</name>
<dbReference type="CDD" id="cd05502">
    <property type="entry name" value="Bromo_tif1_like"/>
    <property type="match status" value="1"/>
</dbReference>
<evidence type="ECO:0000256" key="11">
    <source>
        <dbReference type="ARBA" id="ARBA00022771"/>
    </source>
</evidence>
<feature type="compositionally biased region" description="Basic and acidic residues" evidence="26">
    <location>
        <begin position="1029"/>
        <end position="1043"/>
    </location>
</feature>
<dbReference type="CDD" id="cd06962">
    <property type="entry name" value="NR_DBD_FXR"/>
    <property type="match status" value="1"/>
</dbReference>
<dbReference type="FunFam" id="3.30.50.10:FF:000031">
    <property type="entry name" value="Ecdysone receptor A1"/>
    <property type="match status" value="1"/>
</dbReference>
<dbReference type="CDD" id="cd19847">
    <property type="entry name" value="Bbox1_TIF1g_C-VI"/>
    <property type="match status" value="1"/>
</dbReference>
<feature type="transmembrane region" description="Helical" evidence="27">
    <location>
        <begin position="1358"/>
        <end position="1378"/>
    </location>
</feature>
<feature type="region of interest" description="Disordered" evidence="26">
    <location>
        <begin position="1738"/>
        <end position="1764"/>
    </location>
</feature>
<proteinExistence type="predicted"/>
<keyword evidence="9" id="KW-0479">Metal-binding</keyword>
<accession>A0A8J4XE99</accession>
<dbReference type="SUPFAM" id="SSF48508">
    <property type="entry name" value="Nuclear receptor ligand-binding domain"/>
    <property type="match status" value="1"/>
</dbReference>
<feature type="compositionally biased region" description="Polar residues" evidence="26">
    <location>
        <begin position="696"/>
        <end position="711"/>
    </location>
</feature>
<keyword evidence="14 27" id="KW-1133">Transmembrane helix</keyword>
<organism evidence="34 35">
    <name type="scientific">Clarias magur</name>
    <name type="common">Asian catfish</name>
    <name type="synonym">Macropteronotus magur</name>
    <dbReference type="NCBI Taxonomy" id="1594786"/>
    <lineage>
        <taxon>Eukaryota</taxon>
        <taxon>Metazoa</taxon>
        <taxon>Chordata</taxon>
        <taxon>Craniata</taxon>
        <taxon>Vertebrata</taxon>
        <taxon>Euteleostomi</taxon>
        <taxon>Actinopterygii</taxon>
        <taxon>Neopterygii</taxon>
        <taxon>Teleostei</taxon>
        <taxon>Ostariophysi</taxon>
        <taxon>Siluriformes</taxon>
        <taxon>Clariidae</taxon>
        <taxon>Clarias</taxon>
    </lineage>
</organism>
<evidence type="ECO:0000256" key="26">
    <source>
        <dbReference type="SAM" id="MobiDB-lite"/>
    </source>
</evidence>
<evidence type="ECO:0000256" key="9">
    <source>
        <dbReference type="ARBA" id="ARBA00022723"/>
    </source>
</evidence>
<feature type="compositionally biased region" description="Basic and acidic residues" evidence="26">
    <location>
        <begin position="29"/>
        <end position="55"/>
    </location>
</feature>
<feature type="domain" description="NR LBD" evidence="33">
    <location>
        <begin position="1771"/>
        <end position="1898"/>
    </location>
</feature>
<feature type="compositionally biased region" description="Low complexity" evidence="26">
    <location>
        <begin position="103"/>
        <end position="131"/>
    </location>
</feature>
<dbReference type="SMART" id="SM00399">
    <property type="entry name" value="ZnF_C4"/>
    <property type="match status" value="1"/>
</dbReference>
<evidence type="ECO:0000256" key="25">
    <source>
        <dbReference type="SAM" id="Coils"/>
    </source>
</evidence>
<evidence type="ECO:0000259" key="33">
    <source>
        <dbReference type="PROSITE" id="PS51843"/>
    </source>
</evidence>
<evidence type="ECO:0000256" key="1">
    <source>
        <dbReference type="ARBA" id="ARBA00000900"/>
    </source>
</evidence>
<feature type="region of interest" description="Disordered" evidence="26">
    <location>
        <begin position="1024"/>
        <end position="1043"/>
    </location>
</feature>
<evidence type="ECO:0000256" key="8">
    <source>
        <dbReference type="ARBA" id="ARBA00022692"/>
    </source>
</evidence>
<evidence type="ECO:0000256" key="20">
    <source>
        <dbReference type="ARBA" id="ARBA00023163"/>
    </source>
</evidence>
<dbReference type="InterPro" id="IPR000315">
    <property type="entry name" value="Znf_B-box"/>
</dbReference>
<dbReference type="GO" id="GO:0016020">
    <property type="term" value="C:membrane"/>
    <property type="evidence" value="ECO:0007669"/>
    <property type="project" value="UniProtKB-SubCell"/>
</dbReference>
<feature type="domain" description="RING-type" evidence="30">
    <location>
        <begin position="174"/>
        <end position="232"/>
    </location>
</feature>
<keyword evidence="15" id="KW-0805">Transcription regulation</keyword>
<keyword evidence="19 27" id="KW-0472">Membrane</keyword>
<feature type="compositionally biased region" description="Low complexity" evidence="26">
    <location>
        <begin position="773"/>
        <end position="828"/>
    </location>
</feature>
<feature type="transmembrane region" description="Helical" evidence="27">
    <location>
        <begin position="1328"/>
        <end position="1346"/>
    </location>
</feature>
<dbReference type="PROSITE" id="PS51843">
    <property type="entry name" value="NR_LBD"/>
    <property type="match status" value="1"/>
</dbReference>
<dbReference type="PROSITE" id="PS50119">
    <property type="entry name" value="ZF_BBOX"/>
    <property type="match status" value="2"/>
</dbReference>
<feature type="compositionally biased region" description="Low complexity" evidence="26">
    <location>
        <begin position="598"/>
        <end position="607"/>
    </location>
</feature>
<dbReference type="SUPFAM" id="SSF47370">
    <property type="entry name" value="Bromodomain"/>
    <property type="match status" value="1"/>
</dbReference>
<dbReference type="InterPro" id="IPR001628">
    <property type="entry name" value="Znf_hrmn_rcpt"/>
</dbReference>
<feature type="compositionally biased region" description="Low complexity" evidence="26">
    <location>
        <begin position="1164"/>
        <end position="1177"/>
    </location>
</feature>
<evidence type="ECO:0000256" key="12">
    <source>
        <dbReference type="ARBA" id="ARBA00022786"/>
    </source>
</evidence>
<dbReference type="SUPFAM" id="SSF57716">
    <property type="entry name" value="Glucocorticoid receptor-like (DNA-binding domain)"/>
    <property type="match status" value="1"/>
</dbReference>
<dbReference type="Pfam" id="PF00105">
    <property type="entry name" value="zf-C4"/>
    <property type="match status" value="1"/>
</dbReference>
<dbReference type="InterPro" id="IPR013083">
    <property type="entry name" value="Znf_RING/FYVE/PHD"/>
</dbReference>
<dbReference type="SMART" id="SM00679">
    <property type="entry name" value="CTNS"/>
    <property type="match status" value="2"/>
</dbReference>
<comment type="caution">
    <text evidence="34">The sequence shown here is derived from an EMBL/GenBank/DDBJ whole genome shotgun (WGS) entry which is preliminary data.</text>
</comment>
<evidence type="ECO:0000256" key="18">
    <source>
        <dbReference type="ARBA" id="ARBA00023125"/>
    </source>
</evidence>
<dbReference type="PRINTS" id="PR00047">
    <property type="entry name" value="STROIDFINGER"/>
</dbReference>
<dbReference type="FunFam" id="1.20.1280.290:FF:000013">
    <property type="entry name" value="lysosomal amino acid transporter 1 homolog"/>
    <property type="match status" value="1"/>
</dbReference>
<dbReference type="Pfam" id="PF00439">
    <property type="entry name" value="Bromodomain"/>
    <property type="match status" value="1"/>
</dbReference>
<evidence type="ECO:0000256" key="10">
    <source>
        <dbReference type="ARBA" id="ARBA00022737"/>
    </source>
</evidence>
<dbReference type="SMART" id="SM00336">
    <property type="entry name" value="BBOX"/>
    <property type="match status" value="2"/>
</dbReference>
<dbReference type="InterPro" id="IPR035500">
    <property type="entry name" value="NHR-like_dom_sf"/>
</dbReference>
<evidence type="ECO:0000256" key="13">
    <source>
        <dbReference type="ARBA" id="ARBA00022833"/>
    </source>
</evidence>
<dbReference type="Pfam" id="PF00643">
    <property type="entry name" value="zf-B_box"/>
    <property type="match status" value="1"/>
</dbReference>
<keyword evidence="35" id="KW-1185">Reference proteome</keyword>
<feature type="domain" description="PHD-type" evidence="29">
    <location>
        <begin position="969"/>
        <end position="1016"/>
    </location>
</feature>
<keyword evidence="20" id="KW-0804">Transcription</keyword>
<dbReference type="SUPFAM" id="SSF57845">
    <property type="entry name" value="B-box zinc-binding domain"/>
    <property type="match status" value="1"/>
</dbReference>
<feature type="transmembrane region" description="Helical" evidence="27">
    <location>
        <begin position="1265"/>
        <end position="1284"/>
    </location>
</feature>
<feature type="compositionally biased region" description="Low complexity" evidence="26">
    <location>
        <begin position="60"/>
        <end position="75"/>
    </location>
</feature>
<feature type="region of interest" description="Disordered" evidence="26">
    <location>
        <begin position="773"/>
        <end position="887"/>
    </location>
</feature>
<dbReference type="GO" id="GO:0008270">
    <property type="term" value="F:zinc ion binding"/>
    <property type="evidence" value="ECO:0007669"/>
    <property type="project" value="UniProtKB-KW"/>
</dbReference>
<evidence type="ECO:0000256" key="19">
    <source>
        <dbReference type="ARBA" id="ARBA00023136"/>
    </source>
</evidence>
<dbReference type="Pfam" id="PF00628">
    <property type="entry name" value="PHD"/>
    <property type="match status" value="1"/>
</dbReference>
<keyword evidence="10" id="KW-0677">Repeat</keyword>
<feature type="compositionally biased region" description="Acidic residues" evidence="26">
    <location>
        <begin position="1178"/>
        <end position="1188"/>
    </location>
</feature>
<evidence type="ECO:0000256" key="23">
    <source>
        <dbReference type="PROSITE-ProRule" id="PRU00024"/>
    </source>
</evidence>
<keyword evidence="13" id="KW-0862">Zinc</keyword>
<evidence type="ECO:0000256" key="5">
    <source>
        <dbReference type="ARBA" id="ARBA00012483"/>
    </source>
</evidence>
<keyword evidence="11 23" id="KW-0863">Zinc-finger</keyword>
<dbReference type="Gene3D" id="3.30.50.10">
    <property type="entry name" value="Erythroid Transcription Factor GATA-1, subunit A"/>
    <property type="match status" value="1"/>
</dbReference>
<dbReference type="Gene3D" id="3.30.160.60">
    <property type="entry name" value="Classic Zinc Finger"/>
    <property type="match status" value="1"/>
</dbReference>
<dbReference type="GO" id="GO:0005634">
    <property type="term" value="C:nucleus"/>
    <property type="evidence" value="ECO:0007669"/>
    <property type="project" value="UniProtKB-SubCell"/>
</dbReference>
<dbReference type="GO" id="GO:0061630">
    <property type="term" value="F:ubiquitin protein ligase activity"/>
    <property type="evidence" value="ECO:0007669"/>
    <property type="project" value="UniProtKB-EC"/>
</dbReference>
<feature type="compositionally biased region" description="Low complexity" evidence="26">
    <location>
        <begin position="913"/>
        <end position="925"/>
    </location>
</feature>
<dbReference type="InterPro" id="IPR000536">
    <property type="entry name" value="Nucl_hrmn_rcpt_lig-bd"/>
</dbReference>
<dbReference type="PROSITE" id="PS01359">
    <property type="entry name" value="ZF_PHD_1"/>
    <property type="match status" value="1"/>
</dbReference>
<dbReference type="PANTHER" id="PTHR45915:SF3">
    <property type="entry name" value="E3 UBIQUITIN-PROTEIN LIGASE TRIM33"/>
    <property type="match status" value="1"/>
</dbReference>
<feature type="domain" description="Nuclear receptor" evidence="32">
    <location>
        <begin position="1641"/>
        <end position="1716"/>
    </location>
</feature>
<dbReference type="InterPro" id="IPR017907">
    <property type="entry name" value="Znf_RING_CS"/>
</dbReference>
<dbReference type="GO" id="GO:0003700">
    <property type="term" value="F:DNA-binding transcription factor activity"/>
    <property type="evidence" value="ECO:0007669"/>
    <property type="project" value="InterPro"/>
</dbReference>
<dbReference type="PRINTS" id="PR00503">
    <property type="entry name" value="BROMODOMAIN"/>
</dbReference>
<keyword evidence="6" id="KW-0678">Repressor</keyword>
<feature type="coiled-coil region" evidence="25">
    <location>
        <begin position="390"/>
        <end position="439"/>
    </location>
</feature>
<feature type="compositionally biased region" description="Polar residues" evidence="26">
    <location>
        <begin position="926"/>
        <end position="939"/>
    </location>
</feature>
<dbReference type="InterPro" id="IPR001965">
    <property type="entry name" value="Znf_PHD"/>
</dbReference>
<dbReference type="OrthoDB" id="1870062at2759"/>
<keyword evidence="7" id="KW-0808">Transferase</keyword>
<feature type="compositionally biased region" description="Low complexity" evidence="26">
    <location>
        <begin position="945"/>
        <end position="959"/>
    </location>
</feature>
<dbReference type="PROSITE" id="PS00031">
    <property type="entry name" value="NUCLEAR_REC_DBD_1"/>
    <property type="match status" value="1"/>
</dbReference>
<evidence type="ECO:0000256" key="22">
    <source>
        <dbReference type="ARBA" id="ARBA00023242"/>
    </source>
</evidence>
<protein>
    <recommendedName>
        <fullName evidence="5">RING-type E3 ubiquitin transferase</fullName>
        <ecNumber evidence="5">2.3.2.27</ecNumber>
    </recommendedName>
</protein>
<dbReference type="PROSITE" id="PS00518">
    <property type="entry name" value="ZF_RING_1"/>
    <property type="match status" value="1"/>
</dbReference>
<evidence type="ECO:0000256" key="27">
    <source>
        <dbReference type="SAM" id="Phobius"/>
    </source>
</evidence>
<dbReference type="InterPro" id="IPR036427">
    <property type="entry name" value="Bromodomain-like_sf"/>
</dbReference>
<feature type="compositionally biased region" description="Basic and acidic residues" evidence="26">
    <location>
        <begin position="855"/>
        <end position="864"/>
    </location>
</feature>
<dbReference type="SUPFAM" id="SSF57903">
    <property type="entry name" value="FYVE/PHD zinc finger"/>
    <property type="match status" value="1"/>
</dbReference>
<dbReference type="SMART" id="SM00502">
    <property type="entry name" value="BBC"/>
    <property type="match status" value="1"/>
</dbReference>
<dbReference type="InterPro" id="IPR001487">
    <property type="entry name" value="Bromodomain"/>
</dbReference>
<evidence type="ECO:0000256" key="2">
    <source>
        <dbReference type="ARBA" id="ARBA00004123"/>
    </source>
</evidence>
<dbReference type="InterPro" id="IPR006603">
    <property type="entry name" value="PQ-loop_rpt"/>
</dbReference>
<dbReference type="FunFam" id="3.30.40.10:FF:000123">
    <property type="entry name" value="E3 ubiquitin-protein ligase TRIM33"/>
    <property type="match status" value="1"/>
</dbReference>
<dbReference type="Gene3D" id="1.20.920.10">
    <property type="entry name" value="Bromodomain-like"/>
    <property type="match status" value="1"/>
</dbReference>
<dbReference type="Gene3D" id="4.10.830.40">
    <property type="match status" value="1"/>
</dbReference>
<evidence type="ECO:0000256" key="4">
    <source>
        <dbReference type="ARBA" id="ARBA00004906"/>
    </source>
</evidence>
<keyword evidence="8 27" id="KW-0812">Transmembrane</keyword>
<feature type="region of interest" description="Disordered" evidence="26">
    <location>
        <begin position="1153"/>
        <end position="1190"/>
    </location>
</feature>
<dbReference type="Gene3D" id="1.20.1280.290">
    <property type="match status" value="2"/>
</dbReference>
<dbReference type="SMART" id="SM00249">
    <property type="entry name" value="PHD"/>
    <property type="match status" value="1"/>
</dbReference>
<evidence type="ECO:0000259" key="32">
    <source>
        <dbReference type="PROSITE" id="PS51030"/>
    </source>
</evidence>
<evidence type="ECO:0000259" key="28">
    <source>
        <dbReference type="PROSITE" id="PS50014"/>
    </source>
</evidence>
<dbReference type="SUPFAM" id="SSF57850">
    <property type="entry name" value="RING/U-box"/>
    <property type="match status" value="1"/>
</dbReference>
<evidence type="ECO:0000256" key="21">
    <source>
        <dbReference type="ARBA" id="ARBA00023170"/>
    </source>
</evidence>
<evidence type="ECO:0000256" key="15">
    <source>
        <dbReference type="ARBA" id="ARBA00023015"/>
    </source>
</evidence>
<dbReference type="PROSITE" id="PS50016">
    <property type="entry name" value="ZF_PHD_2"/>
    <property type="match status" value="1"/>
</dbReference>
<dbReference type="InterPro" id="IPR019787">
    <property type="entry name" value="Znf_PHD-finger"/>
</dbReference>
<keyword evidence="22" id="KW-0539">Nucleus</keyword>
<feature type="region of interest" description="Disordered" evidence="26">
    <location>
        <begin position="906"/>
        <end position="969"/>
    </location>
</feature>
<dbReference type="Gene3D" id="1.10.565.10">
    <property type="entry name" value="Retinoid X Receptor"/>
    <property type="match status" value="1"/>
</dbReference>
<dbReference type="SMART" id="SM00297">
    <property type="entry name" value="BROMO"/>
    <property type="match status" value="1"/>
</dbReference>
<evidence type="ECO:0000313" key="34">
    <source>
        <dbReference type="EMBL" id="KAF5905553.1"/>
    </source>
</evidence>
<dbReference type="InterPro" id="IPR019786">
    <property type="entry name" value="Zinc_finger_PHD-type_CS"/>
</dbReference>
<dbReference type="InterPro" id="IPR001841">
    <property type="entry name" value="Znf_RING"/>
</dbReference>
<dbReference type="Proteomes" id="UP000727407">
    <property type="component" value="Unassembled WGS sequence"/>
</dbReference>
<dbReference type="PROSITE" id="PS50089">
    <property type="entry name" value="ZF_RING_2"/>
    <property type="match status" value="1"/>
</dbReference>
<feature type="domain" description="Bromo" evidence="28">
    <location>
        <begin position="1072"/>
        <end position="1128"/>
    </location>
</feature>
<dbReference type="EMBL" id="QNUK01000043">
    <property type="protein sequence ID" value="KAF5905553.1"/>
    <property type="molecule type" value="Genomic_DNA"/>
</dbReference>
<dbReference type="FunFam" id="3.30.160.60:FF:000074">
    <property type="entry name" value="Tripartite motif containing 66"/>
    <property type="match status" value="1"/>
</dbReference>